<evidence type="ECO:0000313" key="16">
    <source>
        <dbReference type="Proteomes" id="UP000192911"/>
    </source>
</evidence>
<dbReference type="InterPro" id="IPR046887">
    <property type="entry name" value="RsmE_PUA-like"/>
</dbReference>
<comment type="similarity">
    <text evidence="2 12">Belongs to the RNA methyltransferase RsmE family.</text>
</comment>
<evidence type="ECO:0000256" key="8">
    <source>
        <dbReference type="ARBA" id="ARBA00022679"/>
    </source>
</evidence>
<evidence type="ECO:0000256" key="11">
    <source>
        <dbReference type="ARBA" id="ARBA00047944"/>
    </source>
</evidence>
<dbReference type="OrthoDB" id="9815641at2"/>
<keyword evidence="8 12" id="KW-0808">Transferase</keyword>
<dbReference type="RefSeq" id="WP_085223227.1">
    <property type="nucleotide sequence ID" value="NZ_BSQD01000001.1"/>
</dbReference>
<dbReference type="EMBL" id="FXAH01000001">
    <property type="protein sequence ID" value="SME93074.1"/>
    <property type="molecule type" value="Genomic_DNA"/>
</dbReference>
<evidence type="ECO:0000256" key="7">
    <source>
        <dbReference type="ARBA" id="ARBA00022603"/>
    </source>
</evidence>
<evidence type="ECO:0000256" key="4">
    <source>
        <dbReference type="ARBA" id="ARBA00013673"/>
    </source>
</evidence>
<dbReference type="NCBIfam" id="NF008692">
    <property type="entry name" value="PRK11713.1-5"/>
    <property type="match status" value="1"/>
</dbReference>
<dbReference type="PIRSF" id="PIRSF015601">
    <property type="entry name" value="MTase_slr0722"/>
    <property type="match status" value="1"/>
</dbReference>
<dbReference type="InterPro" id="IPR029028">
    <property type="entry name" value="Alpha/beta_knot_MTases"/>
</dbReference>
<evidence type="ECO:0000256" key="5">
    <source>
        <dbReference type="ARBA" id="ARBA00022490"/>
    </source>
</evidence>
<comment type="subcellular location">
    <subcellularLocation>
        <location evidence="1 12">Cytoplasm</location>
    </subcellularLocation>
</comment>
<dbReference type="InterPro" id="IPR006700">
    <property type="entry name" value="RsmE"/>
</dbReference>
<feature type="domain" description="Ribosomal RNA small subunit methyltransferase E PUA-like" evidence="14">
    <location>
        <begin position="18"/>
        <end position="63"/>
    </location>
</feature>
<dbReference type="SUPFAM" id="SSF75217">
    <property type="entry name" value="alpha/beta knot"/>
    <property type="match status" value="1"/>
</dbReference>
<dbReference type="NCBIfam" id="TIGR00046">
    <property type="entry name" value="RsmE family RNA methyltransferase"/>
    <property type="match status" value="1"/>
</dbReference>
<keyword evidence="6 12" id="KW-0698">rRNA processing</keyword>
<keyword evidence="16" id="KW-1185">Reference proteome</keyword>
<organism evidence="15 16">
    <name type="scientific">Trinickia caryophylli</name>
    <name type="common">Paraburkholderia caryophylli</name>
    <dbReference type="NCBI Taxonomy" id="28094"/>
    <lineage>
        <taxon>Bacteria</taxon>
        <taxon>Pseudomonadati</taxon>
        <taxon>Pseudomonadota</taxon>
        <taxon>Betaproteobacteria</taxon>
        <taxon>Burkholderiales</taxon>
        <taxon>Burkholderiaceae</taxon>
        <taxon>Trinickia</taxon>
    </lineage>
</organism>
<dbReference type="Pfam" id="PF20260">
    <property type="entry name" value="PUA_4"/>
    <property type="match status" value="1"/>
</dbReference>
<dbReference type="Proteomes" id="UP000192911">
    <property type="component" value="Unassembled WGS sequence"/>
</dbReference>
<dbReference type="Pfam" id="PF04452">
    <property type="entry name" value="Methyltrans_RNA"/>
    <property type="match status" value="1"/>
</dbReference>
<protein>
    <recommendedName>
        <fullName evidence="4 12">Ribosomal RNA small subunit methyltransferase E</fullName>
        <ecNumber evidence="3 12">2.1.1.193</ecNumber>
    </recommendedName>
</protein>
<dbReference type="InterPro" id="IPR029026">
    <property type="entry name" value="tRNA_m1G_MTases_N"/>
</dbReference>
<dbReference type="InterPro" id="IPR015947">
    <property type="entry name" value="PUA-like_sf"/>
</dbReference>
<comment type="function">
    <text evidence="10 12">Specifically methylates the N3 position of the uracil ring of uridine 1498 (m3U1498) in 16S rRNA. Acts on the fully assembled 30S ribosomal subunit.</text>
</comment>
<keyword evidence="5 12" id="KW-0963">Cytoplasm</keyword>
<dbReference type="PANTHER" id="PTHR30027">
    <property type="entry name" value="RIBOSOMAL RNA SMALL SUBUNIT METHYLTRANSFERASE E"/>
    <property type="match status" value="1"/>
</dbReference>
<dbReference type="Gene3D" id="3.40.1280.10">
    <property type="match status" value="1"/>
</dbReference>
<evidence type="ECO:0000256" key="12">
    <source>
        <dbReference type="PIRNR" id="PIRNR015601"/>
    </source>
</evidence>
<dbReference type="PANTHER" id="PTHR30027:SF3">
    <property type="entry name" value="16S RRNA (URACIL(1498)-N(3))-METHYLTRANSFERASE"/>
    <property type="match status" value="1"/>
</dbReference>
<dbReference type="SUPFAM" id="SSF88697">
    <property type="entry name" value="PUA domain-like"/>
    <property type="match status" value="1"/>
</dbReference>
<dbReference type="CDD" id="cd18084">
    <property type="entry name" value="RsmE-like"/>
    <property type="match status" value="1"/>
</dbReference>
<dbReference type="GO" id="GO:0005737">
    <property type="term" value="C:cytoplasm"/>
    <property type="evidence" value="ECO:0007669"/>
    <property type="project" value="UniProtKB-SubCell"/>
</dbReference>
<evidence type="ECO:0000256" key="10">
    <source>
        <dbReference type="ARBA" id="ARBA00025699"/>
    </source>
</evidence>
<evidence type="ECO:0000256" key="6">
    <source>
        <dbReference type="ARBA" id="ARBA00022552"/>
    </source>
</evidence>
<dbReference type="GO" id="GO:0070475">
    <property type="term" value="P:rRNA base methylation"/>
    <property type="evidence" value="ECO:0007669"/>
    <property type="project" value="TreeGrafter"/>
</dbReference>
<feature type="domain" description="Ribosomal RNA small subunit methyltransferase E methyltransferase" evidence="13">
    <location>
        <begin position="72"/>
        <end position="239"/>
    </location>
</feature>
<reference evidence="16" key="1">
    <citation type="submission" date="2017-04" db="EMBL/GenBank/DDBJ databases">
        <authorList>
            <person name="Varghese N."/>
            <person name="Submissions S."/>
        </authorList>
    </citation>
    <scope>NUCLEOTIDE SEQUENCE [LARGE SCALE GENOMIC DNA]</scope>
    <source>
        <strain evidence="16">Ballard 720</strain>
    </source>
</reference>
<evidence type="ECO:0000313" key="15">
    <source>
        <dbReference type="EMBL" id="SME93074.1"/>
    </source>
</evidence>
<dbReference type="Gene3D" id="2.40.240.20">
    <property type="entry name" value="Hypothetical PUA domain-like, domain 1"/>
    <property type="match status" value="1"/>
</dbReference>
<evidence type="ECO:0000256" key="3">
    <source>
        <dbReference type="ARBA" id="ARBA00012328"/>
    </source>
</evidence>
<accession>A0A1X7CAS7</accession>
<sequence length="246" mass="26403">MPRFFVDMPLLVGDVLTLPDEVARHVQVLRLAPGDSLVLFNGRGGQHAARLVEIGRRHALAEVGEFSPIDAEPPYEIALAQGIAGGDKMDWLIEKSVELGAARVVPLSAARSVVRLAAERAQRRQSHWQALVRAACEQCGRNRIPEVEAPQEFGRWLDTLSAEASEGELRLMLSPRGARSLHSLPESPPTGRVTLLVGPEGGLAPEEEAAAGQRGFVALALGPRVLRTETAGMAVLAALAARWGGW</sequence>
<dbReference type="EC" id="2.1.1.193" evidence="3 12"/>
<comment type="catalytic activity">
    <reaction evidence="11 12">
        <text>uridine(1498) in 16S rRNA + S-adenosyl-L-methionine = N(3)-methyluridine(1498) in 16S rRNA + S-adenosyl-L-homocysteine + H(+)</text>
        <dbReference type="Rhea" id="RHEA:42920"/>
        <dbReference type="Rhea" id="RHEA-COMP:10283"/>
        <dbReference type="Rhea" id="RHEA-COMP:10284"/>
        <dbReference type="ChEBI" id="CHEBI:15378"/>
        <dbReference type="ChEBI" id="CHEBI:57856"/>
        <dbReference type="ChEBI" id="CHEBI:59789"/>
        <dbReference type="ChEBI" id="CHEBI:65315"/>
        <dbReference type="ChEBI" id="CHEBI:74502"/>
        <dbReference type="EC" id="2.1.1.193"/>
    </reaction>
</comment>
<dbReference type="STRING" id="28094.SAMN06295900_10186"/>
<evidence type="ECO:0000259" key="13">
    <source>
        <dbReference type="Pfam" id="PF04452"/>
    </source>
</evidence>
<dbReference type="GeneID" id="95549434"/>
<dbReference type="AlphaFoldDB" id="A0A1X7CAS7"/>
<evidence type="ECO:0000259" key="14">
    <source>
        <dbReference type="Pfam" id="PF20260"/>
    </source>
</evidence>
<dbReference type="GO" id="GO:0070042">
    <property type="term" value="F:rRNA (uridine-N3-)-methyltransferase activity"/>
    <property type="evidence" value="ECO:0007669"/>
    <property type="project" value="TreeGrafter"/>
</dbReference>
<evidence type="ECO:0000256" key="1">
    <source>
        <dbReference type="ARBA" id="ARBA00004496"/>
    </source>
</evidence>
<keyword evidence="9 12" id="KW-0949">S-adenosyl-L-methionine</keyword>
<dbReference type="InterPro" id="IPR046886">
    <property type="entry name" value="RsmE_MTase_dom"/>
</dbReference>
<keyword evidence="7 12" id="KW-0489">Methyltransferase</keyword>
<gene>
    <name evidence="15" type="ORF">SAMN06295900_10186</name>
</gene>
<evidence type="ECO:0000256" key="2">
    <source>
        <dbReference type="ARBA" id="ARBA00005528"/>
    </source>
</evidence>
<evidence type="ECO:0000256" key="9">
    <source>
        <dbReference type="ARBA" id="ARBA00022691"/>
    </source>
</evidence>
<name>A0A1X7CAS7_TRICW</name>
<proteinExistence type="inferred from homology"/>